<keyword evidence="4" id="KW-0309">Germination</keyword>
<keyword evidence="6 8" id="KW-1133">Transmembrane helix</keyword>
<feature type="transmembrane region" description="Helical" evidence="8">
    <location>
        <begin position="12"/>
        <end position="35"/>
    </location>
</feature>
<dbReference type="PANTHER" id="PTHR34975:SF2">
    <property type="entry name" value="SPORE GERMINATION PROTEIN A2"/>
    <property type="match status" value="1"/>
</dbReference>
<feature type="transmembrane region" description="Helical" evidence="8">
    <location>
        <begin position="147"/>
        <end position="167"/>
    </location>
</feature>
<evidence type="ECO:0000256" key="2">
    <source>
        <dbReference type="ARBA" id="ARBA00007998"/>
    </source>
</evidence>
<accession>A0ABS4K377</accession>
<dbReference type="Proteomes" id="UP001519308">
    <property type="component" value="Unassembled WGS sequence"/>
</dbReference>
<feature type="transmembrane region" description="Helical" evidence="8">
    <location>
        <begin position="303"/>
        <end position="322"/>
    </location>
</feature>
<dbReference type="InterPro" id="IPR004761">
    <property type="entry name" value="Spore_GerAB"/>
</dbReference>
<evidence type="ECO:0000313" key="10">
    <source>
        <dbReference type="Proteomes" id="UP001519308"/>
    </source>
</evidence>
<comment type="similarity">
    <text evidence="2">Belongs to the amino acid-polyamine-organocation (APC) superfamily. Spore germination protein (SGP) (TC 2.A.3.9) family.</text>
</comment>
<feature type="transmembrane region" description="Helical" evidence="8">
    <location>
        <begin position="108"/>
        <end position="135"/>
    </location>
</feature>
<organism evidence="9 10">
    <name type="scientific">Clostridium punense</name>
    <dbReference type="NCBI Taxonomy" id="1054297"/>
    <lineage>
        <taxon>Bacteria</taxon>
        <taxon>Bacillati</taxon>
        <taxon>Bacillota</taxon>
        <taxon>Clostridia</taxon>
        <taxon>Eubacteriales</taxon>
        <taxon>Clostridiaceae</taxon>
        <taxon>Clostridium</taxon>
    </lineage>
</organism>
<sequence length="367" mass="41226">MKDKNFIQDFGLFASLVVSMIGIGVFYSPALVAKYVGADGWIVAIITAAGIFLIMYMMYYLMKANNYEDIVVILGNIYGVALGRIISILYAIMMILALGISLRVFSEVITMFLLVNTPTEVILITMIFLGIFLSRGGLVNVVNFNELAFWMIFIPAILAFLLTLPTADFTNLLPVFSTVPVNYFKGSFELLFLLNGFSMAFILIPYVKKKERIGKILRRSSIFIGAFYGVTFILVAATLSVAQTRDTIFPTITMIQSITSRAGFLERWDSLIMAIWVIFYFTAFANTYYFSSYIAKHVFNLKDIKIASVIFLPVVYIAALFPESVVDVRNLKMGFIRMGFIGTLFVVIGITFLLSYIRKGRGVKNEN</sequence>
<evidence type="ECO:0000256" key="5">
    <source>
        <dbReference type="ARBA" id="ARBA00022692"/>
    </source>
</evidence>
<keyword evidence="5 8" id="KW-0812">Transmembrane</keyword>
<comment type="caution">
    <text evidence="9">The sequence shown here is derived from an EMBL/GenBank/DDBJ whole genome shotgun (WGS) entry which is preliminary data.</text>
</comment>
<evidence type="ECO:0000256" key="6">
    <source>
        <dbReference type="ARBA" id="ARBA00022989"/>
    </source>
</evidence>
<keyword evidence="3" id="KW-0813">Transport</keyword>
<feature type="transmembrane region" description="Helical" evidence="8">
    <location>
        <begin position="220"/>
        <end position="242"/>
    </location>
</feature>
<feature type="transmembrane region" description="Helical" evidence="8">
    <location>
        <begin position="271"/>
        <end position="291"/>
    </location>
</feature>
<dbReference type="RefSeq" id="WP_209649368.1">
    <property type="nucleotide sequence ID" value="NZ_JAGGLL010000005.1"/>
</dbReference>
<feature type="transmembrane region" description="Helical" evidence="8">
    <location>
        <begin position="41"/>
        <end position="61"/>
    </location>
</feature>
<comment type="subcellular location">
    <subcellularLocation>
        <location evidence="1">Membrane</location>
        <topology evidence="1">Multi-pass membrane protein</topology>
    </subcellularLocation>
</comment>
<feature type="transmembrane region" description="Helical" evidence="8">
    <location>
        <begin position="187"/>
        <end position="208"/>
    </location>
</feature>
<dbReference type="Gene3D" id="1.20.1740.10">
    <property type="entry name" value="Amino acid/polyamine transporter I"/>
    <property type="match status" value="1"/>
</dbReference>
<dbReference type="EMBL" id="JAGGLL010000005">
    <property type="protein sequence ID" value="MBP2021109.1"/>
    <property type="molecule type" value="Genomic_DNA"/>
</dbReference>
<dbReference type="NCBIfam" id="TIGR00912">
    <property type="entry name" value="2A0309"/>
    <property type="match status" value="1"/>
</dbReference>
<evidence type="ECO:0000256" key="1">
    <source>
        <dbReference type="ARBA" id="ARBA00004141"/>
    </source>
</evidence>
<reference evidence="9 10" key="1">
    <citation type="submission" date="2021-03" db="EMBL/GenBank/DDBJ databases">
        <title>Genomic Encyclopedia of Type Strains, Phase IV (KMG-IV): sequencing the most valuable type-strain genomes for metagenomic binning, comparative biology and taxonomic classification.</title>
        <authorList>
            <person name="Goeker M."/>
        </authorList>
    </citation>
    <scope>NUCLEOTIDE SEQUENCE [LARGE SCALE GENOMIC DNA]</scope>
    <source>
        <strain evidence="9 10">DSM 28650</strain>
    </source>
</reference>
<protein>
    <submittedName>
        <fullName evidence="9">Spore germination protein AB</fullName>
    </submittedName>
</protein>
<dbReference type="Pfam" id="PF03845">
    <property type="entry name" value="Spore_permease"/>
    <property type="match status" value="1"/>
</dbReference>
<gene>
    <name evidence="9" type="ORF">J2Z44_000896</name>
</gene>
<keyword evidence="7 8" id="KW-0472">Membrane</keyword>
<name>A0ABS4K377_9CLOT</name>
<keyword evidence="10" id="KW-1185">Reference proteome</keyword>
<evidence type="ECO:0000313" key="9">
    <source>
        <dbReference type="EMBL" id="MBP2021109.1"/>
    </source>
</evidence>
<proteinExistence type="inferred from homology"/>
<evidence type="ECO:0000256" key="7">
    <source>
        <dbReference type="ARBA" id="ARBA00023136"/>
    </source>
</evidence>
<evidence type="ECO:0000256" key="4">
    <source>
        <dbReference type="ARBA" id="ARBA00022544"/>
    </source>
</evidence>
<feature type="transmembrane region" description="Helical" evidence="8">
    <location>
        <begin position="73"/>
        <end position="102"/>
    </location>
</feature>
<feature type="transmembrane region" description="Helical" evidence="8">
    <location>
        <begin position="334"/>
        <end position="357"/>
    </location>
</feature>
<evidence type="ECO:0000256" key="8">
    <source>
        <dbReference type="SAM" id="Phobius"/>
    </source>
</evidence>
<evidence type="ECO:0000256" key="3">
    <source>
        <dbReference type="ARBA" id="ARBA00022448"/>
    </source>
</evidence>
<dbReference type="PANTHER" id="PTHR34975">
    <property type="entry name" value="SPORE GERMINATION PROTEIN A2"/>
    <property type="match status" value="1"/>
</dbReference>